<gene>
    <name evidence="3" type="ORF">F3I20_21885</name>
</gene>
<evidence type="ECO:0000256" key="1">
    <source>
        <dbReference type="SAM" id="MobiDB-lite"/>
    </source>
</evidence>
<organism evidence="3 4">
    <name type="scientific">Candidatus Pantoea gossypiicola</name>
    <dbReference type="NCBI Taxonomy" id="2608008"/>
    <lineage>
        <taxon>Bacteria</taxon>
        <taxon>Pseudomonadati</taxon>
        <taxon>Pseudomonadota</taxon>
        <taxon>Gammaproteobacteria</taxon>
        <taxon>Enterobacterales</taxon>
        <taxon>Erwiniaceae</taxon>
        <taxon>Pantoea</taxon>
    </lineage>
</organism>
<feature type="region of interest" description="Disordered" evidence="1">
    <location>
        <begin position="1"/>
        <end position="34"/>
    </location>
</feature>
<name>A0AB34CEE4_9GAMM</name>
<evidence type="ECO:0000313" key="3">
    <source>
        <dbReference type="EMBL" id="KAA6118660.1"/>
    </source>
</evidence>
<feature type="domain" description="Long-tail fiber proximal subunit trimerization" evidence="2">
    <location>
        <begin position="157"/>
        <end position="223"/>
    </location>
</feature>
<keyword evidence="4" id="KW-1185">Reference proteome</keyword>
<evidence type="ECO:0000259" key="2">
    <source>
        <dbReference type="Pfam" id="PF21446"/>
    </source>
</evidence>
<dbReference type="Gene3D" id="6.20.70.20">
    <property type="match status" value="1"/>
</dbReference>
<reference evidence="3 4" key="1">
    <citation type="submission" date="2019-09" db="EMBL/GenBank/DDBJ databases">
        <title>Genomic diversity of phyloplane-associated Pantoea species in Pakistan cotton crop.</title>
        <authorList>
            <person name="Tufail M.R."/>
            <person name="Cook D.R."/>
        </authorList>
    </citation>
    <scope>NUCLEOTIDE SEQUENCE [LARGE SCALE GENOMIC DNA]</scope>
    <source>
        <strain evidence="3 4">B_8</strain>
    </source>
</reference>
<proteinExistence type="predicted"/>
<dbReference type="Proteomes" id="UP000324255">
    <property type="component" value="Unassembled WGS sequence"/>
</dbReference>
<evidence type="ECO:0000313" key="4">
    <source>
        <dbReference type="Proteomes" id="UP000324255"/>
    </source>
</evidence>
<accession>A0AB34CEE4</accession>
<dbReference type="AlphaFoldDB" id="A0AB34CEE4"/>
<protein>
    <recommendedName>
        <fullName evidence="2">Long-tail fiber proximal subunit trimerization domain-containing protein</fullName>
    </recommendedName>
</protein>
<dbReference type="Pfam" id="PF21446">
    <property type="entry name" value="Gp34_trimer"/>
    <property type="match status" value="1"/>
</dbReference>
<comment type="caution">
    <text evidence="3">The sequence shown here is derived from an EMBL/GenBank/DDBJ whole genome shotgun (WGS) entry which is preliminary data.</text>
</comment>
<sequence>MHRIDTSTAQKDKFGQGKNGFTDGDPSTGRQSTDLNADMFDALQEEVCAVIEAANITLKKGELNQLLTALKVLFLAEDDSRVSGALQKDKNLSDLTDSAKAREALALDKVGNWVAVQQGGGTGMKDNKVYLGWSGTKLIAQVDSTQMGALFYEKNPPTAAQTGAYPLSGGEVEGEVWSAVDNNYRLVAGNRGAFWRFDSSNMYLMFTNDGDPHGGFNDLRPLIADFATGKLSTGHDFSAGGNVYSGGGASRLATDGNIYGSVWGGFLNNWIAGQIAAQVGAVQTWVSQNYVSSVKLGAMGWLASIADGPGNGYTGGGGTMQTTPAGCVVIGGTNNKTSNLAGLGFFYRPLMIAVNGQWVTIGQD</sequence>
<dbReference type="EMBL" id="VWVM01000027">
    <property type="protein sequence ID" value="KAA6118660.1"/>
    <property type="molecule type" value="Genomic_DNA"/>
</dbReference>
<dbReference type="InterPro" id="IPR048390">
    <property type="entry name" value="Gp34_trimer"/>
</dbReference>